<dbReference type="InterPro" id="IPR020084">
    <property type="entry name" value="NUDIX_hydrolase_CS"/>
</dbReference>
<dbReference type="InterPro" id="IPR015797">
    <property type="entry name" value="NUDIX_hydrolase-like_dom_sf"/>
</dbReference>
<evidence type="ECO:0000256" key="2">
    <source>
        <dbReference type="ARBA" id="ARBA00022801"/>
    </source>
</evidence>
<dbReference type="EMBL" id="CP011132">
    <property type="protein sequence ID" value="AKE57760.1"/>
    <property type="molecule type" value="Genomic_DNA"/>
</dbReference>
<dbReference type="HOGENOM" id="CLU_100874_2_0_6"/>
<comment type="similarity">
    <text evidence="4">Belongs to the Nudix hydrolase family.</text>
</comment>
<evidence type="ECO:0000256" key="3">
    <source>
        <dbReference type="ARBA" id="ARBA00022842"/>
    </source>
</evidence>
<keyword evidence="3" id="KW-0460">Magnesium</keyword>
<proteinExistence type="inferred from homology"/>
<feature type="domain" description="Nudix hydrolase" evidence="5">
    <location>
        <begin position="1"/>
        <end position="145"/>
    </location>
</feature>
<dbReference type="PANTHER" id="PTHR43046">
    <property type="entry name" value="GDP-MANNOSE MANNOSYL HYDROLASE"/>
    <property type="match status" value="1"/>
</dbReference>
<sequence>MRTRPSSRLIILSAENRVLLFRFHHEDDALSGRTYWATPGGGVEEMETFEHAALRELREETGLIRGSAGPQIASQTFTMMLPNGETVLADERFFIIRVERQETDDSGWSGNEQKVIRGQHWWSIEELRETKETVFPRELIIEVLEKY</sequence>
<dbReference type="Pfam" id="PF00293">
    <property type="entry name" value="NUDIX"/>
    <property type="match status" value="1"/>
</dbReference>
<protein>
    <submittedName>
        <fullName evidence="6">DNA mismatch repair protein MutT</fullName>
    </submittedName>
</protein>
<dbReference type="SUPFAM" id="SSF55811">
    <property type="entry name" value="Nudix"/>
    <property type="match status" value="1"/>
</dbReference>
<dbReference type="Gene3D" id="3.90.79.10">
    <property type="entry name" value="Nucleoside Triphosphate Pyrophosphohydrolase"/>
    <property type="match status" value="1"/>
</dbReference>
<dbReference type="InterPro" id="IPR000086">
    <property type="entry name" value="NUDIX_hydrolase_dom"/>
</dbReference>
<evidence type="ECO:0000259" key="5">
    <source>
        <dbReference type="PROSITE" id="PS51462"/>
    </source>
</evidence>
<name>A0A0F6RDK4_CITAM</name>
<dbReference type="CDD" id="cd04685">
    <property type="entry name" value="NUDIX_Hydrolase"/>
    <property type="match status" value="1"/>
</dbReference>
<dbReference type="PRINTS" id="PR00502">
    <property type="entry name" value="NUDIXFAMILY"/>
</dbReference>
<keyword evidence="2 4" id="KW-0378">Hydrolase</keyword>
<organism evidence="6 7">
    <name type="scientific">Citrobacter amalonaticus Y19</name>
    <dbReference type="NCBI Taxonomy" id="1261127"/>
    <lineage>
        <taxon>Bacteria</taxon>
        <taxon>Pseudomonadati</taxon>
        <taxon>Pseudomonadota</taxon>
        <taxon>Gammaproteobacteria</taxon>
        <taxon>Enterobacterales</taxon>
        <taxon>Enterobacteriaceae</taxon>
        <taxon>Citrobacter</taxon>
    </lineage>
</organism>
<evidence type="ECO:0000313" key="6">
    <source>
        <dbReference type="EMBL" id="AKE57760.1"/>
    </source>
</evidence>
<comment type="cofactor">
    <cofactor evidence="1">
        <name>Mg(2+)</name>
        <dbReference type="ChEBI" id="CHEBI:18420"/>
    </cofactor>
</comment>
<dbReference type="Proteomes" id="UP000034085">
    <property type="component" value="Chromosome"/>
</dbReference>
<dbReference type="OrthoDB" id="9761969at2"/>
<dbReference type="GO" id="GO:0016787">
    <property type="term" value="F:hydrolase activity"/>
    <property type="evidence" value="ECO:0007669"/>
    <property type="project" value="UniProtKB-KW"/>
</dbReference>
<gene>
    <name evidence="6" type="ORF">F384_00675</name>
</gene>
<dbReference type="PROSITE" id="PS51462">
    <property type="entry name" value="NUDIX"/>
    <property type="match status" value="1"/>
</dbReference>
<dbReference type="PATRIC" id="fig|1261127.3.peg.138"/>
<evidence type="ECO:0000256" key="1">
    <source>
        <dbReference type="ARBA" id="ARBA00001946"/>
    </source>
</evidence>
<dbReference type="AlphaFoldDB" id="A0A0F6RDK4"/>
<dbReference type="KEGG" id="cama:F384_00675"/>
<evidence type="ECO:0000256" key="4">
    <source>
        <dbReference type="RuleBase" id="RU003476"/>
    </source>
</evidence>
<dbReference type="PROSITE" id="PS00893">
    <property type="entry name" value="NUDIX_BOX"/>
    <property type="match status" value="1"/>
</dbReference>
<accession>A0A0F6RDK4</accession>
<dbReference type="PANTHER" id="PTHR43046:SF12">
    <property type="entry name" value="GDP-MANNOSE MANNOSYL HYDROLASE"/>
    <property type="match status" value="1"/>
</dbReference>
<dbReference type="RefSeq" id="WP_046475682.1">
    <property type="nucleotide sequence ID" value="NZ_CP011132.1"/>
</dbReference>
<evidence type="ECO:0000313" key="7">
    <source>
        <dbReference type="Proteomes" id="UP000034085"/>
    </source>
</evidence>
<reference evidence="6 7" key="1">
    <citation type="journal article" date="2013" name="Appl. Microbiol. Biotechnol.">
        <title>Glycerol assimilation and production of 1,3-propanediol by Citrobacter amalonaticus Y19.</title>
        <authorList>
            <person name="Ainala S.K."/>
            <person name="Ashok S."/>
            <person name="Ko Y."/>
            <person name="Park S."/>
        </authorList>
    </citation>
    <scope>NUCLEOTIDE SEQUENCE [LARGE SCALE GENOMIC DNA]</scope>
    <source>
        <strain evidence="6 7">Y19</strain>
    </source>
</reference>
<dbReference type="InterPro" id="IPR020476">
    <property type="entry name" value="Nudix_hydrolase"/>
</dbReference>